<sequence length="197" mass="22024">MKVLIAFARNLRRLKFKGGKIFRRLKAKLSSCGSTGADFPKVPHTSCASIEKVGLELLGLDYFQQPAEHQALPPAYEECVCSKPPALITPATNIATYERGEKQISIAPTVPLELARGRSPQVLYRSQLNELARRKISRRPSPARHLVKPKPGFGAVDDLVALRLQRYALSWWGHVAFLRASMLLVLVMTSLFWILGY</sequence>
<protein>
    <submittedName>
        <fullName evidence="2">Uncharacterized protein</fullName>
    </submittedName>
</protein>
<dbReference type="AlphaFoldDB" id="A0A4P6XJY1"/>
<gene>
    <name evidence="2" type="ORF">METSCH_B08240</name>
</gene>
<evidence type="ECO:0000256" key="1">
    <source>
        <dbReference type="SAM" id="Phobius"/>
    </source>
</evidence>
<organism evidence="2 3">
    <name type="scientific">Metschnikowia aff. pulcherrima</name>
    <dbReference type="NCBI Taxonomy" id="2163413"/>
    <lineage>
        <taxon>Eukaryota</taxon>
        <taxon>Fungi</taxon>
        <taxon>Dikarya</taxon>
        <taxon>Ascomycota</taxon>
        <taxon>Saccharomycotina</taxon>
        <taxon>Pichiomycetes</taxon>
        <taxon>Metschnikowiaceae</taxon>
        <taxon>Metschnikowia</taxon>
    </lineage>
</organism>
<proteinExistence type="predicted"/>
<keyword evidence="3" id="KW-1185">Reference proteome</keyword>
<reference evidence="3" key="1">
    <citation type="submission" date="2019-03" db="EMBL/GenBank/DDBJ databases">
        <title>Snf2 controls pulcherriminic acid biosynthesis and connects pigmentation and antifungal activity of the yeast Metschnikowia pulcherrima.</title>
        <authorList>
            <person name="Gore-Lloyd D."/>
            <person name="Sumann I."/>
            <person name="Brachmann A.O."/>
            <person name="Schneeberger K."/>
            <person name="Ortiz-Merino R.A."/>
            <person name="Moreno-Beltran M."/>
            <person name="Schlaefli M."/>
            <person name="Kirner P."/>
            <person name="Santos Kron A."/>
            <person name="Wolfe K.H."/>
            <person name="Piel J."/>
            <person name="Ahrens C.H."/>
            <person name="Henk D."/>
            <person name="Freimoser F.M."/>
        </authorList>
    </citation>
    <scope>NUCLEOTIDE SEQUENCE [LARGE SCALE GENOMIC DNA]</scope>
    <source>
        <strain evidence="3">APC 1.2</strain>
    </source>
</reference>
<feature type="transmembrane region" description="Helical" evidence="1">
    <location>
        <begin position="171"/>
        <end position="195"/>
    </location>
</feature>
<dbReference type="EMBL" id="CP034457">
    <property type="protein sequence ID" value="QBM87617.1"/>
    <property type="molecule type" value="Genomic_DNA"/>
</dbReference>
<keyword evidence="1" id="KW-0812">Transmembrane</keyword>
<keyword evidence="1" id="KW-1133">Transmembrane helix</keyword>
<keyword evidence="1" id="KW-0472">Membrane</keyword>
<dbReference type="Proteomes" id="UP000292447">
    <property type="component" value="Chromosome II"/>
</dbReference>
<name>A0A4P6XJY1_9ASCO</name>
<accession>A0A4P6XJY1</accession>
<evidence type="ECO:0000313" key="3">
    <source>
        <dbReference type="Proteomes" id="UP000292447"/>
    </source>
</evidence>
<evidence type="ECO:0000313" key="2">
    <source>
        <dbReference type="EMBL" id="QBM87617.1"/>
    </source>
</evidence>